<reference evidence="4 5" key="1">
    <citation type="journal article" date="2016" name="BMC Genomics">
        <title>Genome sequencing and secondary metabolism of the postharvest pathogen Penicillium griseofulvum.</title>
        <authorList>
            <person name="Banani H."/>
            <person name="Marcet-Houben M."/>
            <person name="Ballester A.R."/>
            <person name="Abbruscato P."/>
            <person name="Gonzalez-Candelas L."/>
            <person name="Gabaldon T."/>
            <person name="Spadaro D."/>
        </authorList>
    </citation>
    <scope>NUCLEOTIDE SEQUENCE [LARGE SCALE GENOMIC DNA]</scope>
    <source>
        <strain evidence="4 5">PG3</strain>
    </source>
</reference>
<proteinExistence type="predicted"/>
<feature type="compositionally biased region" description="Polar residues" evidence="2">
    <location>
        <begin position="321"/>
        <end position="339"/>
    </location>
</feature>
<dbReference type="GeneID" id="63710374"/>
<feature type="region of interest" description="Disordered" evidence="2">
    <location>
        <begin position="413"/>
        <end position="495"/>
    </location>
</feature>
<feature type="compositionally biased region" description="Polar residues" evidence="2">
    <location>
        <begin position="432"/>
        <end position="459"/>
    </location>
</feature>
<feature type="region of interest" description="Disordered" evidence="2">
    <location>
        <begin position="1"/>
        <end position="33"/>
    </location>
</feature>
<evidence type="ECO:0000313" key="4">
    <source>
        <dbReference type="EMBL" id="KXG54216.1"/>
    </source>
</evidence>
<evidence type="ECO:0000256" key="1">
    <source>
        <dbReference type="ARBA" id="ARBA00011353"/>
    </source>
</evidence>
<comment type="caution">
    <text evidence="4">The sequence shown here is derived from an EMBL/GenBank/DDBJ whole genome shotgun (WGS) entry which is preliminary data.</text>
</comment>
<feature type="compositionally biased region" description="Polar residues" evidence="2">
    <location>
        <begin position="1235"/>
        <end position="1277"/>
    </location>
</feature>
<dbReference type="PROSITE" id="PS50013">
    <property type="entry name" value="CHROMO_2"/>
    <property type="match status" value="1"/>
</dbReference>
<dbReference type="STRING" id="5078.A0A135LZ25"/>
<feature type="compositionally biased region" description="Polar residues" evidence="2">
    <location>
        <begin position="211"/>
        <end position="242"/>
    </location>
</feature>
<evidence type="ECO:0000256" key="2">
    <source>
        <dbReference type="SAM" id="MobiDB-lite"/>
    </source>
</evidence>
<sequence length="1284" mass="140473">MASDSEMNNASDHEDGDADSLASTSESEEETEYFVKTIHAERRFYTEPDSENDEGTFITQYLVEWDGYSMDRCTWEPKEMFTSEETLDDWEEKKKQIAEGKERRFDLESWEKDTALLEKKTKKRKEERRRKREQRARQKNVPQAKSSRLANRNIVDAHEPEAGIASRRAPSRLSIDSTASALFVPAEALPPSKAAPRQSQQQIAPPGLAISSAQQKRNAPLGSTNLIAKTQATPGQRPNSRLAQLAKNITAKQKPPASQKNPQAAKPKLSSFGTRPVAKRAYCDRKWRERAPDLSHMELMKPSEFAPRMNIPHTTLVVGPSVTSPRSSEAENQPASENPVSLPDLLQPHTGQINDEIAQHPKNPVVLASSSAMAPPMPRSSNLDCTASVSSVALLPATSAQSNLERINGAIDSTISSSSPDIRSKPVPPANLTHTTDSADSLVSTLSPSGETLTNPAGRSTSALPAPSPAPYPHPASQANIDKLTGPSAPTSSVAPSVVLPEAREDITSVKSTRPSGSDITPLSSVITTKPRAMVILERRPGENQTSLESCDTVRALSSAITISAVISTSTVTALSTVTVSAISSVTVSAISSVIVLTSAIAISTVTVTILSTATATRRPIAAQAATMPARIPQGPRNIAGYWVPKGETLIHIFIGPDKRLMGAFRVCGIDLDVQRSLIASKNRNTHRVEVWFKDLCTVREYEKLCESSAKNSILSTGWVEGFSDTSENLFGLAEDLRKDGLIAIHYSPVNRNGAGIVWVAWSPGSQEFKFPQPDEVPPGVPLLIAARTMLAPIEVLRKIGSSQPSGRPRPLPDTSLSMRSEPPSAGGSLESSTSPRQANFHHDMRMNGSLPSRERPISAPVQSFLPASGLRDNSICVNPQPQGNIATQGDQTDQTGPQVVEDFMKALKINVEELATIEEGGKSSKASIFYLHFPSDDPEVKEELRLLQVCLVYYEKIVLTSDNPGDWTKFVQNSRQGVAIFHESFVGYDTLQPPLNSFLPTNSFNYWIVRIRRPLELVDPRYCSPGDYHLRIFPYGGVILFTEDVLTNLKGVAITLQWIRNANRNKRRSWTLMFPPGILEWIERRLDDETHSQDHGLLLLVYSLIIKNNVADPHAALFDKASLDPNSKSNVISPALNEYGTRTEHHSLRIEGKAERDADHLIEFFAGWSLINIPRFRNFIAVTSLDASAGARWEKWGHITVMRGGFDHFFKRFKINSEAIMGYLSGSGDPTPRPSASQVATPSSAATPQTPNWASHNANANIHSTFTGSPNSSGTNKYPAPYK</sequence>
<evidence type="ECO:0000259" key="3">
    <source>
        <dbReference type="PROSITE" id="PS50013"/>
    </source>
</evidence>
<dbReference type="Pfam" id="PF00385">
    <property type="entry name" value="Chromo"/>
    <property type="match status" value="1"/>
</dbReference>
<feature type="compositionally biased region" description="Polar residues" evidence="2">
    <location>
        <begin position="1"/>
        <end position="10"/>
    </location>
</feature>
<feature type="compositionally biased region" description="Polar residues" evidence="2">
    <location>
        <begin position="140"/>
        <end position="150"/>
    </location>
</feature>
<comment type="subunit">
    <text evidence="1">Component of the NuA4 histone acetyltransferase complex.</text>
</comment>
<dbReference type="OrthoDB" id="1918685at2759"/>
<dbReference type="RefSeq" id="XP_040652751.1">
    <property type="nucleotide sequence ID" value="XM_040795074.1"/>
</dbReference>
<feature type="region of interest" description="Disordered" evidence="2">
    <location>
        <begin position="320"/>
        <end position="341"/>
    </location>
</feature>
<dbReference type="Gene3D" id="2.40.50.40">
    <property type="match status" value="1"/>
</dbReference>
<dbReference type="SUPFAM" id="SSF54160">
    <property type="entry name" value="Chromo domain-like"/>
    <property type="match status" value="1"/>
</dbReference>
<dbReference type="EMBL" id="LHQR01000013">
    <property type="protein sequence ID" value="KXG54216.1"/>
    <property type="molecule type" value="Genomic_DNA"/>
</dbReference>
<dbReference type="GO" id="GO:0006338">
    <property type="term" value="P:chromatin remodeling"/>
    <property type="evidence" value="ECO:0007669"/>
    <property type="project" value="UniProtKB-ARBA"/>
</dbReference>
<dbReference type="InterPro" id="IPR023780">
    <property type="entry name" value="Chromo_domain"/>
</dbReference>
<evidence type="ECO:0000313" key="5">
    <source>
        <dbReference type="Proteomes" id="UP000070168"/>
    </source>
</evidence>
<protein>
    <submittedName>
        <fullName evidence="4">Chromo domain/shadow</fullName>
    </submittedName>
</protein>
<name>A0A135LZ25_PENPA</name>
<dbReference type="CDD" id="cd18966">
    <property type="entry name" value="chromodomain"/>
    <property type="match status" value="1"/>
</dbReference>
<dbReference type="InterPro" id="IPR016197">
    <property type="entry name" value="Chromo-like_dom_sf"/>
</dbReference>
<feature type="domain" description="Chromo" evidence="3">
    <location>
        <begin position="38"/>
        <end position="102"/>
    </location>
</feature>
<dbReference type="OMA" id="WKIMFRP"/>
<keyword evidence="5" id="KW-1185">Reference proteome</keyword>
<organism evidence="4 5">
    <name type="scientific">Penicillium patulum</name>
    <name type="common">Penicillium griseofulvum</name>
    <dbReference type="NCBI Taxonomy" id="5078"/>
    <lineage>
        <taxon>Eukaryota</taxon>
        <taxon>Fungi</taxon>
        <taxon>Dikarya</taxon>
        <taxon>Ascomycota</taxon>
        <taxon>Pezizomycotina</taxon>
        <taxon>Eurotiomycetes</taxon>
        <taxon>Eurotiomycetidae</taxon>
        <taxon>Eurotiales</taxon>
        <taxon>Aspergillaceae</taxon>
        <taxon>Penicillium</taxon>
    </lineage>
</organism>
<feature type="region of interest" description="Disordered" evidence="2">
    <location>
        <begin position="800"/>
        <end position="857"/>
    </location>
</feature>
<feature type="compositionally biased region" description="Basic residues" evidence="2">
    <location>
        <begin position="120"/>
        <end position="138"/>
    </location>
</feature>
<feature type="region of interest" description="Disordered" evidence="2">
    <location>
        <begin position="188"/>
        <end position="273"/>
    </location>
</feature>
<dbReference type="Proteomes" id="UP000070168">
    <property type="component" value="Unassembled WGS sequence"/>
</dbReference>
<feature type="region of interest" description="Disordered" evidence="2">
    <location>
        <begin position="116"/>
        <end position="174"/>
    </location>
</feature>
<gene>
    <name evidence="4" type="ORF">PGRI_073600</name>
</gene>
<accession>A0A135LZ25</accession>
<dbReference type="InterPro" id="IPR000953">
    <property type="entry name" value="Chromo/chromo_shadow_dom"/>
</dbReference>
<feature type="region of interest" description="Disordered" evidence="2">
    <location>
        <begin position="1227"/>
        <end position="1284"/>
    </location>
</feature>